<reference evidence="2" key="1">
    <citation type="journal article" date="2015" name="Genome Announc.">
        <title>Draft Genome Sequence of an Anaerobic Ammonium-Oxidizing Bacterium, "Candidatus Brocadia sinica".</title>
        <authorList>
            <person name="Oshiki M."/>
            <person name="Shinyako-Hata K."/>
            <person name="Satoh H."/>
            <person name="Okabe S."/>
        </authorList>
    </citation>
    <scope>NUCLEOTIDE SEQUENCE [LARGE SCALE GENOMIC DNA]</scope>
    <source>
        <strain evidence="2">JPN1</strain>
    </source>
</reference>
<evidence type="ECO:0000313" key="2">
    <source>
        <dbReference type="Proteomes" id="UP000032309"/>
    </source>
</evidence>
<dbReference type="RefSeq" id="WP_052562449.1">
    <property type="nucleotide sequence ID" value="NZ_BAFN01000001.1"/>
</dbReference>
<comment type="caution">
    <text evidence="1">The sequence shown here is derived from an EMBL/GenBank/DDBJ whole genome shotgun (WGS) entry which is preliminary data.</text>
</comment>
<keyword evidence="2" id="KW-1185">Reference proteome</keyword>
<name>A0ABQ0JUB2_9BACT</name>
<evidence type="ECO:0000313" key="1">
    <source>
        <dbReference type="EMBL" id="GAN32313.1"/>
    </source>
</evidence>
<organism evidence="1 2">
    <name type="scientific">Candidatus Brocadia sinica JPN1</name>
    <dbReference type="NCBI Taxonomy" id="1197129"/>
    <lineage>
        <taxon>Bacteria</taxon>
        <taxon>Pseudomonadati</taxon>
        <taxon>Planctomycetota</taxon>
        <taxon>Candidatus Brocadiia</taxon>
        <taxon>Candidatus Brocadiales</taxon>
        <taxon>Candidatus Brocadiaceae</taxon>
        <taxon>Candidatus Brocadia</taxon>
    </lineage>
</organism>
<gene>
    <name evidence="1" type="ORF">BROSI_A0825</name>
</gene>
<dbReference type="Proteomes" id="UP000032309">
    <property type="component" value="Unassembled WGS sequence"/>
</dbReference>
<sequence>MGQGKSKKISNELRPEYNFDYSKAVRGKYYKRILDEGANVVMLEPDVAKAFVDSAAVNDALRSLLNLTRTTQRLTKHSSKRAIARR</sequence>
<protein>
    <submittedName>
        <fullName evidence="1">Uncharacterized protein</fullName>
    </submittedName>
</protein>
<accession>A0ABQ0JUB2</accession>
<dbReference type="EMBL" id="BAFN01000001">
    <property type="protein sequence ID" value="GAN32313.1"/>
    <property type="molecule type" value="Genomic_DNA"/>
</dbReference>
<proteinExistence type="predicted"/>